<gene>
    <name evidence="1" type="ORF">AB3X52_11685</name>
</gene>
<reference evidence="1 2" key="1">
    <citation type="submission" date="2024-07" db="EMBL/GenBank/DDBJ databases">
        <authorList>
            <person name="Lee S."/>
            <person name="Kang M."/>
        </authorList>
    </citation>
    <scope>NUCLEOTIDE SEQUENCE [LARGE SCALE GENOMIC DNA]</scope>
    <source>
        <strain evidence="1 2">DS6</strain>
    </source>
</reference>
<evidence type="ECO:0000313" key="1">
    <source>
        <dbReference type="EMBL" id="MEX0428281.1"/>
    </source>
</evidence>
<evidence type="ECO:0008006" key="3">
    <source>
        <dbReference type="Google" id="ProtNLM"/>
    </source>
</evidence>
<dbReference type="InterPro" id="IPR036689">
    <property type="entry name" value="ESAT-6-like_sf"/>
</dbReference>
<keyword evidence="2" id="KW-1185">Reference proteome</keyword>
<name>A0ABV3SZB2_9ACTN</name>
<organism evidence="1 2">
    <name type="scientific">Nocardioides eburneus</name>
    <dbReference type="NCBI Taxonomy" id="3231482"/>
    <lineage>
        <taxon>Bacteria</taxon>
        <taxon>Bacillati</taxon>
        <taxon>Actinomycetota</taxon>
        <taxon>Actinomycetes</taxon>
        <taxon>Propionibacteriales</taxon>
        <taxon>Nocardioidaceae</taxon>
        <taxon>Nocardioides</taxon>
    </lineage>
</organism>
<sequence>MADFDVKLHGLRRYGHHYQSFADDIISVTVSRTKVECRANDSFNGLLTLVKPVVDELAEDFGNHYEKLQKVVHGTGVSLVSVADHYAKQDEAAAAAADAGAPRVGHQHDTPIGNGGGPFQATYPMGQCYGASPDPSQEIRDDMDVDVKAIDWVFHKFTGHHITEPIDDVIGNWTALTACANTWGDIHDALDQHGEDLLANRAVVDAVWDGNAAMSFKEYGTRLGNGFKGEAAAPAAIKLAMKEAADEWEKLYKQAVDLLQSVIHDVEVGAGFLAAAWWCGAGEAVAAKKCEEALVAFYRAYKIAKAIHQTITGLNVAVKGLKKLAKLDYLIHHIPGTIDQKIQEIKDQIGDYGDLATALLHLGDAATEPTKKYGGPNDPGIS</sequence>
<evidence type="ECO:0000313" key="2">
    <source>
        <dbReference type="Proteomes" id="UP001556631"/>
    </source>
</evidence>
<dbReference type="RefSeq" id="WP_367994249.1">
    <property type="nucleotide sequence ID" value="NZ_JBFPJR010000018.1"/>
</dbReference>
<dbReference type="SUPFAM" id="SSF140453">
    <property type="entry name" value="EsxAB dimer-like"/>
    <property type="match status" value="1"/>
</dbReference>
<proteinExistence type="predicted"/>
<accession>A0ABV3SZB2</accession>
<dbReference type="EMBL" id="JBFPJR010000018">
    <property type="protein sequence ID" value="MEX0428281.1"/>
    <property type="molecule type" value="Genomic_DNA"/>
</dbReference>
<protein>
    <recommendedName>
        <fullName evidence="3">WXG100 family type VII secretion target</fullName>
    </recommendedName>
</protein>
<comment type="caution">
    <text evidence="1">The sequence shown here is derived from an EMBL/GenBank/DDBJ whole genome shotgun (WGS) entry which is preliminary data.</text>
</comment>
<dbReference type="Proteomes" id="UP001556631">
    <property type="component" value="Unassembled WGS sequence"/>
</dbReference>